<dbReference type="EMBL" id="KN549200">
    <property type="protein sequence ID" value="KHJ99977.1"/>
    <property type="molecule type" value="Genomic_DNA"/>
</dbReference>
<evidence type="ECO:0000313" key="2">
    <source>
        <dbReference type="EMBL" id="KHJ99977.1"/>
    </source>
</evidence>
<reference evidence="2 3" key="1">
    <citation type="submission" date="2014-03" db="EMBL/GenBank/DDBJ databases">
        <title>Draft genome of the hookworm Oesophagostomum dentatum.</title>
        <authorList>
            <person name="Mitreva M."/>
        </authorList>
    </citation>
    <scope>NUCLEOTIDE SEQUENCE [LARGE SCALE GENOMIC DNA]</scope>
    <source>
        <strain evidence="2 3">OD-Hann</strain>
    </source>
</reference>
<protein>
    <submittedName>
        <fullName evidence="2">Uncharacterized protein</fullName>
    </submittedName>
</protein>
<sequence>MKLLAALLILVACIAAIVSSTPVRDGSTLIREKRQYGYGPYGPGGYYGGAYGRYGPGYPRRRGPTVIQKTVVIRPG</sequence>
<evidence type="ECO:0000313" key="3">
    <source>
        <dbReference type="Proteomes" id="UP000053660"/>
    </source>
</evidence>
<feature type="signal peptide" evidence="1">
    <location>
        <begin position="1"/>
        <end position="20"/>
    </location>
</feature>
<keyword evidence="1" id="KW-0732">Signal</keyword>
<gene>
    <name evidence="2" type="ORF">OESDEN_00040</name>
</gene>
<keyword evidence="3" id="KW-1185">Reference proteome</keyword>
<dbReference type="AlphaFoldDB" id="A0A0B1TVP7"/>
<dbReference type="Proteomes" id="UP000053660">
    <property type="component" value="Unassembled WGS sequence"/>
</dbReference>
<proteinExistence type="predicted"/>
<name>A0A0B1TVP7_OESDE</name>
<organism evidence="2 3">
    <name type="scientific">Oesophagostomum dentatum</name>
    <name type="common">Nodular worm</name>
    <dbReference type="NCBI Taxonomy" id="61180"/>
    <lineage>
        <taxon>Eukaryota</taxon>
        <taxon>Metazoa</taxon>
        <taxon>Ecdysozoa</taxon>
        <taxon>Nematoda</taxon>
        <taxon>Chromadorea</taxon>
        <taxon>Rhabditida</taxon>
        <taxon>Rhabditina</taxon>
        <taxon>Rhabditomorpha</taxon>
        <taxon>Strongyloidea</taxon>
        <taxon>Strongylidae</taxon>
        <taxon>Oesophagostomum</taxon>
    </lineage>
</organism>
<feature type="chain" id="PRO_5002082466" evidence="1">
    <location>
        <begin position="21"/>
        <end position="76"/>
    </location>
</feature>
<accession>A0A0B1TVP7</accession>
<evidence type="ECO:0000256" key="1">
    <source>
        <dbReference type="SAM" id="SignalP"/>
    </source>
</evidence>